<protein>
    <submittedName>
        <fullName evidence="2">Thioredoxin</fullName>
    </submittedName>
</protein>
<evidence type="ECO:0000259" key="1">
    <source>
        <dbReference type="PROSITE" id="PS51352"/>
    </source>
</evidence>
<sequence>MEKRIKNQPDFNQIIDSKEPVVIKFDTNWCPDCKRMGAFMGEVLEEFNPFPLYEMDRDEFQEISSTYKVMGIPSLLVFKEGEKIGHLHSANAKTPESVTEFLTTYFK</sequence>
<dbReference type="InterPro" id="IPR050620">
    <property type="entry name" value="Thioredoxin_H-type-like"/>
</dbReference>
<feature type="domain" description="Thioredoxin" evidence="1">
    <location>
        <begin position="1"/>
        <end position="107"/>
    </location>
</feature>
<organism evidence="2 3">
    <name type="scientific">Cytobacillus oceanisediminis</name>
    <dbReference type="NCBI Taxonomy" id="665099"/>
    <lineage>
        <taxon>Bacteria</taxon>
        <taxon>Bacillati</taxon>
        <taxon>Bacillota</taxon>
        <taxon>Bacilli</taxon>
        <taxon>Bacillales</taxon>
        <taxon>Bacillaceae</taxon>
        <taxon>Cytobacillus</taxon>
    </lineage>
</organism>
<dbReference type="PANTHER" id="PTHR10438:SF468">
    <property type="entry name" value="THIOREDOXIN-1-RELATED"/>
    <property type="match status" value="1"/>
</dbReference>
<gene>
    <name evidence="2" type="ORF">IQ19_05121</name>
</gene>
<dbReference type="AlphaFoldDB" id="A0A562J6X6"/>
<evidence type="ECO:0000313" key="2">
    <source>
        <dbReference type="EMBL" id="TWH78922.1"/>
    </source>
</evidence>
<accession>A0A562J6X6</accession>
<dbReference type="Gene3D" id="3.40.30.10">
    <property type="entry name" value="Glutaredoxin"/>
    <property type="match status" value="1"/>
</dbReference>
<dbReference type="PANTHER" id="PTHR10438">
    <property type="entry name" value="THIOREDOXIN"/>
    <property type="match status" value="1"/>
</dbReference>
<dbReference type="InterPro" id="IPR013766">
    <property type="entry name" value="Thioredoxin_domain"/>
</dbReference>
<comment type="caution">
    <text evidence="2">The sequence shown here is derived from an EMBL/GenBank/DDBJ whole genome shotgun (WGS) entry which is preliminary data.</text>
</comment>
<keyword evidence="3" id="KW-1185">Reference proteome</keyword>
<dbReference type="InterPro" id="IPR036249">
    <property type="entry name" value="Thioredoxin-like_sf"/>
</dbReference>
<dbReference type="Proteomes" id="UP000318667">
    <property type="component" value="Unassembled WGS sequence"/>
</dbReference>
<evidence type="ECO:0000313" key="3">
    <source>
        <dbReference type="Proteomes" id="UP000318667"/>
    </source>
</evidence>
<dbReference type="SUPFAM" id="SSF52833">
    <property type="entry name" value="Thioredoxin-like"/>
    <property type="match status" value="1"/>
</dbReference>
<reference evidence="2 3" key="1">
    <citation type="journal article" date="2015" name="Stand. Genomic Sci.">
        <title>Genomic Encyclopedia of Bacterial and Archaeal Type Strains, Phase III: the genomes of soil and plant-associated and newly described type strains.</title>
        <authorList>
            <person name="Whitman W.B."/>
            <person name="Woyke T."/>
            <person name="Klenk H.P."/>
            <person name="Zhou Y."/>
            <person name="Lilburn T.G."/>
            <person name="Beck B.J."/>
            <person name="De Vos P."/>
            <person name="Vandamme P."/>
            <person name="Eisen J.A."/>
            <person name="Garrity G."/>
            <person name="Hugenholtz P."/>
            <person name="Kyrpides N.C."/>
        </authorList>
    </citation>
    <scope>NUCLEOTIDE SEQUENCE [LARGE SCALE GENOMIC DNA]</scope>
    <source>
        <strain evidence="2 3">CGMCC 1.10115</strain>
    </source>
</reference>
<dbReference type="Pfam" id="PF00085">
    <property type="entry name" value="Thioredoxin"/>
    <property type="match status" value="1"/>
</dbReference>
<dbReference type="EMBL" id="VLKI01000026">
    <property type="protein sequence ID" value="TWH78922.1"/>
    <property type="molecule type" value="Genomic_DNA"/>
</dbReference>
<dbReference type="PROSITE" id="PS51352">
    <property type="entry name" value="THIOREDOXIN_2"/>
    <property type="match status" value="1"/>
</dbReference>
<proteinExistence type="predicted"/>
<dbReference type="CDD" id="cd02947">
    <property type="entry name" value="TRX_family"/>
    <property type="match status" value="1"/>
</dbReference>
<name>A0A562J6X6_9BACI</name>